<dbReference type="PROSITE" id="PS50850">
    <property type="entry name" value="MFS"/>
    <property type="match status" value="1"/>
</dbReference>
<dbReference type="PANTHER" id="PTHR11360:SF304">
    <property type="entry name" value="MFS DOMAIN-CONTAINING PROTEIN"/>
    <property type="match status" value="1"/>
</dbReference>
<sequence>MGTVIGSKKGWIVTFAGLGVNLALGVLYSWGAFANELRALGWTATQSQIPYMVACALFALLMVPGGRLQDRMGPKKIILASAILTGIGFVLSGLFLSVVGLSIFFGVVFGSAMGFGYAAATPAALKWFGPHKRGLIAGIVVSGFGLAGIYVAPLTQVLLARFGIEMTMIILGLGFCAAIFTFAQFISNPPEDYVPAPPVDKFKAIKVIKQNKSSGLDFDWKQVVRTPQFYGLWIMFCFGTFAGLMIIGQLRDIGLEQAALSDGAAFALISVYAVFNCLGRVGCGVISDKLDRRMTLVIIFLIQVVCFAFFAQFQTALTLFTGTAFVAFAFGGMLSLFPALTADYFGLKNLGVNYGLVFTAWGAGGVFGPLIGGLVRDMTGTYGIAFAISAGLSVLGVLLAVLTKAPEKETAAKQVPAGVLLCPHCEQEISLRLRAISS</sequence>
<keyword evidence="5 6" id="KW-0472">Membrane</keyword>
<keyword evidence="9" id="KW-1185">Reference proteome</keyword>
<keyword evidence="2" id="KW-0813">Transport</keyword>
<dbReference type="AlphaFoldDB" id="C0GEZ6"/>
<dbReference type="RefSeq" id="WP_008515529.1">
    <property type="nucleotide sequence ID" value="NZ_ACJM01000004.1"/>
</dbReference>
<feature type="transmembrane region" description="Helical" evidence="6">
    <location>
        <begin position="158"/>
        <end position="183"/>
    </location>
</feature>
<evidence type="ECO:0000313" key="9">
    <source>
        <dbReference type="Proteomes" id="UP000006443"/>
    </source>
</evidence>
<dbReference type="SUPFAM" id="SSF103473">
    <property type="entry name" value="MFS general substrate transporter"/>
    <property type="match status" value="1"/>
</dbReference>
<keyword evidence="4 6" id="KW-1133">Transmembrane helix</keyword>
<gene>
    <name evidence="8" type="ORF">DealDRAFT_1055</name>
</gene>
<feature type="transmembrane region" description="Helical" evidence="6">
    <location>
        <begin position="295"/>
        <end position="313"/>
    </location>
</feature>
<feature type="transmembrane region" description="Helical" evidence="6">
    <location>
        <begin position="230"/>
        <end position="251"/>
    </location>
</feature>
<evidence type="ECO:0000256" key="5">
    <source>
        <dbReference type="ARBA" id="ARBA00023136"/>
    </source>
</evidence>
<evidence type="ECO:0000256" key="4">
    <source>
        <dbReference type="ARBA" id="ARBA00022989"/>
    </source>
</evidence>
<feature type="domain" description="Major facilitator superfamily (MFS) profile" evidence="7">
    <location>
        <begin position="9"/>
        <end position="408"/>
    </location>
</feature>
<feature type="transmembrane region" description="Helical" evidence="6">
    <location>
        <begin position="48"/>
        <end position="65"/>
    </location>
</feature>
<evidence type="ECO:0000259" key="7">
    <source>
        <dbReference type="PROSITE" id="PS50850"/>
    </source>
</evidence>
<feature type="transmembrane region" description="Helical" evidence="6">
    <location>
        <begin position="12"/>
        <end position="33"/>
    </location>
</feature>
<comment type="subcellular location">
    <subcellularLocation>
        <location evidence="1">Cell membrane</location>
        <topology evidence="1">Multi-pass membrane protein</topology>
    </subcellularLocation>
</comment>
<feature type="transmembrane region" description="Helical" evidence="6">
    <location>
        <begin position="77"/>
        <end position="97"/>
    </location>
</feature>
<proteinExistence type="predicted"/>
<feature type="transmembrane region" description="Helical" evidence="6">
    <location>
        <begin position="134"/>
        <end position="152"/>
    </location>
</feature>
<keyword evidence="3 6" id="KW-0812">Transmembrane</keyword>
<evidence type="ECO:0000256" key="3">
    <source>
        <dbReference type="ARBA" id="ARBA00022692"/>
    </source>
</evidence>
<dbReference type="OrthoDB" id="9793415at2"/>
<feature type="transmembrane region" description="Helical" evidence="6">
    <location>
        <begin position="381"/>
        <end position="403"/>
    </location>
</feature>
<dbReference type="eggNOG" id="COG2223">
    <property type="taxonomic scope" value="Bacteria"/>
</dbReference>
<feature type="transmembrane region" description="Helical" evidence="6">
    <location>
        <begin position="103"/>
        <end position="125"/>
    </location>
</feature>
<dbReference type="GO" id="GO:0005886">
    <property type="term" value="C:plasma membrane"/>
    <property type="evidence" value="ECO:0007669"/>
    <property type="project" value="UniProtKB-SubCell"/>
</dbReference>
<name>C0GEZ6_DETAL</name>
<feature type="transmembrane region" description="Helical" evidence="6">
    <location>
        <begin position="319"/>
        <end position="340"/>
    </location>
</feature>
<evidence type="ECO:0000313" key="8">
    <source>
        <dbReference type="EMBL" id="EEG78178.1"/>
    </source>
</evidence>
<reference evidence="8 9" key="1">
    <citation type="submission" date="2009-02" db="EMBL/GenBank/DDBJ databases">
        <title>Sequencing of the draft genome and assembly of Dethiobacter alkaliphilus AHT 1.</title>
        <authorList>
            <consortium name="US DOE Joint Genome Institute (JGI-PGF)"/>
            <person name="Lucas S."/>
            <person name="Copeland A."/>
            <person name="Lapidus A."/>
            <person name="Glavina del Rio T."/>
            <person name="Dalin E."/>
            <person name="Tice H."/>
            <person name="Bruce D."/>
            <person name="Goodwin L."/>
            <person name="Pitluck S."/>
            <person name="Larimer F."/>
            <person name="Land M.L."/>
            <person name="Hauser L."/>
            <person name="Muyzer G."/>
        </authorList>
    </citation>
    <scope>NUCLEOTIDE SEQUENCE [LARGE SCALE GENOMIC DNA]</scope>
    <source>
        <strain evidence="8 9">AHT 1</strain>
    </source>
</reference>
<dbReference type="GO" id="GO:0022857">
    <property type="term" value="F:transmembrane transporter activity"/>
    <property type="evidence" value="ECO:0007669"/>
    <property type="project" value="InterPro"/>
</dbReference>
<feature type="transmembrane region" description="Helical" evidence="6">
    <location>
        <begin position="263"/>
        <end position="283"/>
    </location>
</feature>
<evidence type="ECO:0000256" key="6">
    <source>
        <dbReference type="SAM" id="Phobius"/>
    </source>
</evidence>
<dbReference type="Gene3D" id="1.20.1250.20">
    <property type="entry name" value="MFS general substrate transporter like domains"/>
    <property type="match status" value="2"/>
</dbReference>
<dbReference type="PANTHER" id="PTHR11360">
    <property type="entry name" value="MONOCARBOXYLATE TRANSPORTER"/>
    <property type="match status" value="1"/>
</dbReference>
<evidence type="ECO:0000256" key="1">
    <source>
        <dbReference type="ARBA" id="ARBA00004651"/>
    </source>
</evidence>
<organism evidence="8 9">
    <name type="scientific">Dethiobacter alkaliphilus AHT 1</name>
    <dbReference type="NCBI Taxonomy" id="555088"/>
    <lineage>
        <taxon>Bacteria</taxon>
        <taxon>Bacillati</taxon>
        <taxon>Bacillota</taxon>
        <taxon>Dethiobacteria</taxon>
        <taxon>Dethiobacterales</taxon>
        <taxon>Dethiobacteraceae</taxon>
        <taxon>Dethiobacter</taxon>
    </lineage>
</organism>
<dbReference type="STRING" id="555088.DealDRAFT_1055"/>
<dbReference type="InterPro" id="IPR011701">
    <property type="entry name" value="MFS"/>
</dbReference>
<dbReference type="EMBL" id="ACJM01000004">
    <property type="protein sequence ID" value="EEG78178.1"/>
    <property type="molecule type" value="Genomic_DNA"/>
</dbReference>
<accession>C0GEZ6</accession>
<dbReference type="Proteomes" id="UP000006443">
    <property type="component" value="Unassembled WGS sequence"/>
</dbReference>
<protein>
    <submittedName>
        <fullName evidence="8">Major facilitator superfamily MFS_1</fullName>
    </submittedName>
</protein>
<dbReference type="InterPro" id="IPR020846">
    <property type="entry name" value="MFS_dom"/>
</dbReference>
<dbReference type="Pfam" id="PF07690">
    <property type="entry name" value="MFS_1"/>
    <property type="match status" value="1"/>
</dbReference>
<dbReference type="CDD" id="cd17353">
    <property type="entry name" value="MFS_OFA_like"/>
    <property type="match status" value="1"/>
</dbReference>
<dbReference type="InterPro" id="IPR036259">
    <property type="entry name" value="MFS_trans_sf"/>
</dbReference>
<comment type="caution">
    <text evidence="8">The sequence shown here is derived from an EMBL/GenBank/DDBJ whole genome shotgun (WGS) entry which is preliminary data.</text>
</comment>
<dbReference type="InterPro" id="IPR050327">
    <property type="entry name" value="Proton-linked_MCT"/>
</dbReference>
<evidence type="ECO:0000256" key="2">
    <source>
        <dbReference type="ARBA" id="ARBA00022448"/>
    </source>
</evidence>
<feature type="transmembrane region" description="Helical" evidence="6">
    <location>
        <begin position="352"/>
        <end position="375"/>
    </location>
</feature>